<keyword evidence="3" id="KW-0067">ATP-binding</keyword>
<evidence type="ECO:0000256" key="5">
    <source>
        <dbReference type="ARBA" id="ARBA00023146"/>
    </source>
</evidence>
<dbReference type="PANTHER" id="PTHR22594">
    <property type="entry name" value="ASPARTYL/LYSYL-TRNA SYNTHETASE"/>
    <property type="match status" value="1"/>
</dbReference>
<dbReference type="InterPro" id="IPR045864">
    <property type="entry name" value="aa-tRNA-synth_II/BPL/LPL"/>
</dbReference>
<evidence type="ECO:0000256" key="4">
    <source>
        <dbReference type="ARBA" id="ARBA00022917"/>
    </source>
</evidence>
<dbReference type="Proteomes" id="UP001217089">
    <property type="component" value="Unassembled WGS sequence"/>
</dbReference>
<keyword evidence="5" id="KW-0030">Aminoacyl-tRNA synthetase</keyword>
<dbReference type="Gene3D" id="3.30.1360.30">
    <property type="entry name" value="GAD-like domain"/>
    <property type="match status" value="1"/>
</dbReference>
<evidence type="ECO:0000256" key="3">
    <source>
        <dbReference type="ARBA" id="ARBA00022840"/>
    </source>
</evidence>
<dbReference type="EMBL" id="JARBDR010000440">
    <property type="protein sequence ID" value="KAJ8312070.1"/>
    <property type="molecule type" value="Genomic_DNA"/>
</dbReference>
<dbReference type="InterPro" id="IPR012340">
    <property type="entry name" value="NA-bd_OB-fold"/>
</dbReference>
<accession>A0ABQ9F718</accession>
<dbReference type="SUPFAM" id="SSF50249">
    <property type="entry name" value="Nucleic acid-binding proteins"/>
    <property type="match status" value="1"/>
</dbReference>
<name>A0ABQ9F718_TEGGR</name>
<dbReference type="InterPro" id="IPR004115">
    <property type="entry name" value="GAD-like_sf"/>
</dbReference>
<dbReference type="Gene3D" id="3.30.930.10">
    <property type="entry name" value="Bira Bifunctional Protein, Domain 2"/>
    <property type="match status" value="2"/>
</dbReference>
<dbReference type="InterPro" id="IPR047089">
    <property type="entry name" value="Asp-tRNA-ligase_1_N"/>
</dbReference>
<evidence type="ECO:0000256" key="2">
    <source>
        <dbReference type="ARBA" id="ARBA00022741"/>
    </source>
</evidence>
<dbReference type="CDD" id="cd04317">
    <property type="entry name" value="EcAspRS_like_N"/>
    <property type="match status" value="1"/>
</dbReference>
<protein>
    <recommendedName>
        <fullName evidence="6">Aminoacyl-tRNA synthetase class II (D/K/N) domain-containing protein</fullName>
    </recommendedName>
</protein>
<proteinExistence type="predicted"/>
<dbReference type="PANTHER" id="PTHR22594:SF5">
    <property type="entry name" value="ASPARTATE--TRNA LIGASE, MITOCHONDRIAL"/>
    <property type="match status" value="1"/>
</dbReference>
<keyword evidence="4" id="KW-0648">Protein biosynthesis</keyword>
<evidence type="ECO:0000313" key="7">
    <source>
        <dbReference type="EMBL" id="KAJ8312070.1"/>
    </source>
</evidence>
<evidence type="ECO:0000313" key="8">
    <source>
        <dbReference type="Proteomes" id="UP001217089"/>
    </source>
</evidence>
<evidence type="ECO:0000256" key="1">
    <source>
        <dbReference type="ARBA" id="ARBA00022598"/>
    </source>
</evidence>
<dbReference type="Gene3D" id="2.40.50.140">
    <property type="entry name" value="Nucleic acid-binding proteins"/>
    <property type="match status" value="1"/>
</dbReference>
<dbReference type="SUPFAM" id="SSF55681">
    <property type="entry name" value="Class II aaRS and biotin synthetases"/>
    <property type="match status" value="1"/>
</dbReference>
<evidence type="ECO:0000259" key="6">
    <source>
        <dbReference type="Pfam" id="PF00152"/>
    </source>
</evidence>
<gene>
    <name evidence="7" type="ORF">KUTeg_009443</name>
</gene>
<dbReference type="Pfam" id="PF00152">
    <property type="entry name" value="tRNA-synt_2"/>
    <property type="match status" value="2"/>
</dbReference>
<organism evidence="7 8">
    <name type="scientific">Tegillarca granosa</name>
    <name type="common">Malaysian cockle</name>
    <name type="synonym">Anadara granosa</name>
    <dbReference type="NCBI Taxonomy" id="220873"/>
    <lineage>
        <taxon>Eukaryota</taxon>
        <taxon>Metazoa</taxon>
        <taxon>Spiralia</taxon>
        <taxon>Lophotrochozoa</taxon>
        <taxon>Mollusca</taxon>
        <taxon>Bivalvia</taxon>
        <taxon>Autobranchia</taxon>
        <taxon>Pteriomorphia</taxon>
        <taxon>Arcoida</taxon>
        <taxon>Arcoidea</taxon>
        <taxon>Arcidae</taxon>
        <taxon>Tegillarca</taxon>
    </lineage>
</organism>
<sequence>MPDVTSMRLPYVDFPWTPSHLFYGPMTPKRGFETQLRKSLHQCSKICSSASSLQASFHTASVSRTNASANAPVHCHRLSRFNNQVPRRGKVTFTKRTHLCGELTADNIGEDVRLCGWVVFNRLVGTFLVIRDWTGIVQLKIPEELSVVEACGKVIARPEGMENKNMSTGAIEIEVSSFKVLNECKADLPMDLREVVQNKESIRMEYRYLDIRSKQMQNNLRLRSSVIMKIREFLSNQHGFVDVETPTLFRRTPGVDIEMSFVEKNDIQTLIEQLLQYSWPADKGNINIPFPRMTYQQAMEDYGSDKPDLRYNLKLERLTDLLKDSGENMWAGAIQDGDHKHLSKKEITTFKEAMKQKQVKSRFIKIKSQSDLNGETNSVIASKLKLEPGDVVVTATGSGYLPHIELGRILTMFTKKIEFPLFLEKEDGEEGLESAHHPFTAPHKDDLDLVYSQPDKEDTSLDRLLAILCGAQSIRDSFLSSKN</sequence>
<keyword evidence="2" id="KW-0547">Nucleotide-binding</keyword>
<feature type="domain" description="Aminoacyl-tRNA synthetase class II (D/K/N)" evidence="6">
    <location>
        <begin position="255"/>
        <end position="449"/>
    </location>
</feature>
<reference evidence="7 8" key="1">
    <citation type="submission" date="2022-12" db="EMBL/GenBank/DDBJ databases">
        <title>Chromosome-level genome of Tegillarca granosa.</title>
        <authorList>
            <person name="Kim J."/>
        </authorList>
    </citation>
    <scope>NUCLEOTIDE SEQUENCE [LARGE SCALE GENOMIC DNA]</scope>
    <source>
        <strain evidence="7">Teg-2019</strain>
        <tissue evidence="7">Adductor muscle</tissue>
    </source>
</reference>
<keyword evidence="1" id="KW-0436">Ligase</keyword>
<feature type="domain" description="Aminoacyl-tRNA synthetase class II (D/K/N)" evidence="6">
    <location>
        <begin position="200"/>
        <end position="253"/>
    </location>
</feature>
<keyword evidence="8" id="KW-1185">Reference proteome</keyword>
<dbReference type="InterPro" id="IPR004364">
    <property type="entry name" value="Aa-tRNA-synt_II"/>
</dbReference>
<comment type="caution">
    <text evidence="7">The sequence shown here is derived from an EMBL/GenBank/DDBJ whole genome shotgun (WGS) entry which is preliminary data.</text>
</comment>